<comment type="caution">
    <text evidence="1">The sequence shown here is derived from an EMBL/GenBank/DDBJ whole genome shotgun (WGS) entry which is preliminary data.</text>
</comment>
<name>A0ACC2TA30_9FUNG</name>
<organism evidence="1 2">
    <name type="scientific">Entomophthora muscae</name>
    <dbReference type="NCBI Taxonomy" id="34485"/>
    <lineage>
        <taxon>Eukaryota</taxon>
        <taxon>Fungi</taxon>
        <taxon>Fungi incertae sedis</taxon>
        <taxon>Zoopagomycota</taxon>
        <taxon>Entomophthoromycotina</taxon>
        <taxon>Entomophthoromycetes</taxon>
        <taxon>Entomophthorales</taxon>
        <taxon>Entomophthoraceae</taxon>
        <taxon>Entomophthora</taxon>
    </lineage>
</organism>
<sequence>MSDLARSFDGVKLEEHEAKYSLTRNHENEPSTKSGDIRDRLGEPVSKYEDHRSGRDSRDRERHRSRDRNRERGRSDRDRDRDRRDRRERDRSRPRHREERSYGSEVKKEEGGRPPRETRGRRESPGQQPLRARSRSITPLHKKKRKLQNWDVRPVGYDGMTAEEVKATGNILKKSLFN</sequence>
<gene>
    <name evidence="1" type="ORF">DSO57_1037526</name>
</gene>
<proteinExistence type="predicted"/>
<protein>
    <submittedName>
        <fullName evidence="1">Uncharacterized protein</fullName>
    </submittedName>
</protein>
<evidence type="ECO:0000313" key="2">
    <source>
        <dbReference type="Proteomes" id="UP001165960"/>
    </source>
</evidence>
<reference evidence="1" key="1">
    <citation type="submission" date="2022-04" db="EMBL/GenBank/DDBJ databases">
        <title>Genome of the entomopathogenic fungus Entomophthora muscae.</title>
        <authorList>
            <person name="Elya C."/>
            <person name="Lovett B.R."/>
            <person name="Lee E."/>
            <person name="Macias A.M."/>
            <person name="Hajek A.E."/>
            <person name="De Bivort B.L."/>
            <person name="Kasson M.T."/>
            <person name="De Fine Licht H.H."/>
            <person name="Stajich J.E."/>
        </authorList>
    </citation>
    <scope>NUCLEOTIDE SEQUENCE</scope>
    <source>
        <strain evidence="1">Berkeley</strain>
    </source>
</reference>
<keyword evidence="2" id="KW-1185">Reference proteome</keyword>
<dbReference type="Proteomes" id="UP001165960">
    <property type="component" value="Unassembled WGS sequence"/>
</dbReference>
<evidence type="ECO:0000313" key="1">
    <source>
        <dbReference type="EMBL" id="KAJ9071382.1"/>
    </source>
</evidence>
<dbReference type="EMBL" id="QTSX02003247">
    <property type="protein sequence ID" value="KAJ9071382.1"/>
    <property type="molecule type" value="Genomic_DNA"/>
</dbReference>
<accession>A0ACC2TA30</accession>